<dbReference type="AlphaFoldDB" id="A0A1V0B9G0"/>
<keyword evidence="2" id="KW-0863">Zinc-finger</keyword>
<dbReference type="Proteomes" id="UP000243488">
    <property type="component" value="Chromosome"/>
</dbReference>
<dbReference type="Pfam" id="PF01258">
    <property type="entry name" value="zf-dskA_traR"/>
    <property type="match status" value="1"/>
</dbReference>
<comment type="caution">
    <text evidence="4">Lacks conserved residue(s) required for the propagation of feature annotation.</text>
</comment>
<evidence type="ECO:0000256" key="4">
    <source>
        <dbReference type="PROSITE-ProRule" id="PRU00510"/>
    </source>
</evidence>
<dbReference type="STRING" id="1931241.BVH74_18235"/>
<feature type="domain" description="Zinc finger DksA/TraR C4-type" evidence="5">
    <location>
        <begin position="35"/>
        <end position="67"/>
    </location>
</feature>
<evidence type="ECO:0000256" key="1">
    <source>
        <dbReference type="ARBA" id="ARBA00022723"/>
    </source>
</evidence>
<sequence length="75" mass="8262">MADNVDIANDNVQRYLDQKLAERSTRALRTVAPACEDCGDLIASERLAALSGCGCIRCLDCQQLFEHKQKGVRHG</sequence>
<evidence type="ECO:0000256" key="2">
    <source>
        <dbReference type="ARBA" id="ARBA00022771"/>
    </source>
</evidence>
<keyword evidence="3" id="KW-0862">Zinc</keyword>
<dbReference type="RefSeq" id="WP_080051477.1">
    <property type="nucleotide sequence ID" value="NZ_CP020100.1"/>
</dbReference>
<evidence type="ECO:0000313" key="7">
    <source>
        <dbReference type="Proteomes" id="UP000243488"/>
    </source>
</evidence>
<evidence type="ECO:0000259" key="5">
    <source>
        <dbReference type="Pfam" id="PF01258"/>
    </source>
</evidence>
<gene>
    <name evidence="6" type="ORF">BVH74_18235</name>
</gene>
<dbReference type="KEGG" id="ppha:BVH74_18235"/>
<organism evidence="6 7">
    <name type="scientific">Halopseudomonas phragmitis</name>
    <dbReference type="NCBI Taxonomy" id="1931241"/>
    <lineage>
        <taxon>Bacteria</taxon>
        <taxon>Pseudomonadati</taxon>
        <taxon>Pseudomonadota</taxon>
        <taxon>Gammaproteobacteria</taxon>
        <taxon>Pseudomonadales</taxon>
        <taxon>Pseudomonadaceae</taxon>
        <taxon>Halopseudomonas</taxon>
    </lineage>
</organism>
<protein>
    <recommendedName>
        <fullName evidence="5">Zinc finger DksA/TraR C4-type domain-containing protein</fullName>
    </recommendedName>
</protein>
<dbReference type="GO" id="GO:0008270">
    <property type="term" value="F:zinc ion binding"/>
    <property type="evidence" value="ECO:0007669"/>
    <property type="project" value="UniProtKB-KW"/>
</dbReference>
<proteinExistence type="predicted"/>
<keyword evidence="1" id="KW-0479">Metal-binding</keyword>
<keyword evidence="7" id="KW-1185">Reference proteome</keyword>
<evidence type="ECO:0000256" key="3">
    <source>
        <dbReference type="ARBA" id="ARBA00022833"/>
    </source>
</evidence>
<reference evidence="6 7" key="1">
    <citation type="submission" date="2017-03" db="EMBL/GenBank/DDBJ databases">
        <title>Complete genome sequence of the novel DNRA strain Pseudomonas sp. S-6-2 isolated from Chinese polluted river sediment. Journal of Biotechnology.</title>
        <authorList>
            <person name="Li J."/>
            <person name="Xiang F."/>
            <person name="Wang L."/>
            <person name="Xi L."/>
            <person name="Liu J."/>
        </authorList>
    </citation>
    <scope>NUCLEOTIDE SEQUENCE [LARGE SCALE GENOMIC DNA]</scope>
    <source>
        <strain evidence="6 7">S-6-2</strain>
    </source>
</reference>
<dbReference type="EMBL" id="CP020100">
    <property type="protein sequence ID" value="AQZ96569.1"/>
    <property type="molecule type" value="Genomic_DNA"/>
</dbReference>
<name>A0A1V0B9G0_9GAMM</name>
<dbReference type="InterPro" id="IPR000962">
    <property type="entry name" value="Znf_DskA_TraR"/>
</dbReference>
<dbReference type="PROSITE" id="PS51128">
    <property type="entry name" value="ZF_DKSA_2"/>
    <property type="match status" value="1"/>
</dbReference>
<accession>A0A1V0B9G0</accession>
<evidence type="ECO:0000313" key="6">
    <source>
        <dbReference type="EMBL" id="AQZ96569.1"/>
    </source>
</evidence>